<dbReference type="InterPro" id="IPR029044">
    <property type="entry name" value="Nucleotide-diphossugar_trans"/>
</dbReference>
<name>A0ABQ4CEY5_9ACTN</name>
<keyword evidence="2" id="KW-1185">Reference proteome</keyword>
<dbReference type="PANTHER" id="PTHR36529:SF1">
    <property type="entry name" value="GLYCOSYLTRANSFERASE"/>
    <property type="match status" value="1"/>
</dbReference>
<evidence type="ECO:0000313" key="1">
    <source>
        <dbReference type="EMBL" id="GIF60880.1"/>
    </source>
</evidence>
<dbReference type="RefSeq" id="WP_203707695.1">
    <property type="nucleotide sequence ID" value="NZ_BAAALU010000040.1"/>
</dbReference>
<evidence type="ECO:0008006" key="3">
    <source>
        <dbReference type="Google" id="ProtNLM"/>
    </source>
</evidence>
<comment type="caution">
    <text evidence="1">The sequence shown here is derived from an EMBL/GenBank/DDBJ whole genome shotgun (WGS) entry which is preliminary data.</text>
</comment>
<accession>A0ABQ4CEY5</accession>
<sequence length="215" mass="21741">MSATQLLVFAKAPVPGRVKTRLCPPCSPDQAALVAAAALADTLAAADAAPVAVRTLVLDGAHCAPPAWRTVRQRGNGLAERLANGYLDSAMPGHHALLIGMDTPQVTPGLLGTAVRALATADAVLGLAEDGGWWALGLRDPADAAALRRVPMSTPDTGRSTLAALRRRGLRVAALPVLSDVDTVADAHRVVAACAPGSAFAAAVAAHVPVAVAGR</sequence>
<proteinExistence type="predicted"/>
<dbReference type="PANTHER" id="PTHR36529">
    <property type="entry name" value="SLL1095 PROTEIN"/>
    <property type="match status" value="1"/>
</dbReference>
<evidence type="ECO:0000313" key="2">
    <source>
        <dbReference type="Proteomes" id="UP000624325"/>
    </source>
</evidence>
<dbReference type="Gene3D" id="3.90.550.10">
    <property type="entry name" value="Spore Coat Polysaccharide Biosynthesis Protein SpsA, Chain A"/>
    <property type="match status" value="1"/>
</dbReference>
<gene>
    <name evidence="1" type="ORF">Air01nite_69750</name>
</gene>
<organism evidence="1 2">
    <name type="scientific">Asanoa iriomotensis</name>
    <dbReference type="NCBI Taxonomy" id="234613"/>
    <lineage>
        <taxon>Bacteria</taxon>
        <taxon>Bacillati</taxon>
        <taxon>Actinomycetota</taxon>
        <taxon>Actinomycetes</taxon>
        <taxon>Micromonosporales</taxon>
        <taxon>Micromonosporaceae</taxon>
        <taxon>Asanoa</taxon>
    </lineage>
</organism>
<dbReference type="SUPFAM" id="SSF53448">
    <property type="entry name" value="Nucleotide-diphospho-sugar transferases"/>
    <property type="match status" value="1"/>
</dbReference>
<dbReference type="EMBL" id="BONC01000080">
    <property type="protein sequence ID" value="GIF60880.1"/>
    <property type="molecule type" value="Genomic_DNA"/>
</dbReference>
<dbReference type="Pfam" id="PF09837">
    <property type="entry name" value="DUF2064"/>
    <property type="match status" value="1"/>
</dbReference>
<protein>
    <recommendedName>
        <fullName evidence="3">Glycosyltransferase</fullName>
    </recommendedName>
</protein>
<reference evidence="1 2" key="1">
    <citation type="submission" date="2021-01" db="EMBL/GenBank/DDBJ databases">
        <title>Whole genome shotgun sequence of Asanoa iriomotensis NBRC 100142.</title>
        <authorList>
            <person name="Komaki H."/>
            <person name="Tamura T."/>
        </authorList>
    </citation>
    <scope>NUCLEOTIDE SEQUENCE [LARGE SCALE GENOMIC DNA]</scope>
    <source>
        <strain evidence="1 2">NBRC 100142</strain>
    </source>
</reference>
<dbReference type="Proteomes" id="UP000624325">
    <property type="component" value="Unassembled WGS sequence"/>
</dbReference>
<dbReference type="InterPro" id="IPR018641">
    <property type="entry name" value="Trfase_1_rSAM/seldom-assoc"/>
</dbReference>